<organism evidence="1">
    <name type="scientific">Rhizophora mucronata</name>
    <name type="common">Asiatic mangrove</name>
    <dbReference type="NCBI Taxonomy" id="61149"/>
    <lineage>
        <taxon>Eukaryota</taxon>
        <taxon>Viridiplantae</taxon>
        <taxon>Streptophyta</taxon>
        <taxon>Embryophyta</taxon>
        <taxon>Tracheophyta</taxon>
        <taxon>Spermatophyta</taxon>
        <taxon>Magnoliopsida</taxon>
        <taxon>eudicotyledons</taxon>
        <taxon>Gunneridae</taxon>
        <taxon>Pentapetalae</taxon>
        <taxon>rosids</taxon>
        <taxon>fabids</taxon>
        <taxon>Malpighiales</taxon>
        <taxon>Rhizophoraceae</taxon>
        <taxon>Rhizophora</taxon>
    </lineage>
</organism>
<accession>A0A2P2PA40</accession>
<evidence type="ECO:0000313" key="1">
    <source>
        <dbReference type="EMBL" id="MBX51493.1"/>
    </source>
</evidence>
<sequence>MRRILGLLLRRTNLMQNFGWGPTSLGHLLWWKVGWTMQLQ</sequence>
<reference evidence="1" key="1">
    <citation type="submission" date="2018-02" db="EMBL/GenBank/DDBJ databases">
        <title>Rhizophora mucronata_Transcriptome.</title>
        <authorList>
            <person name="Meera S.P."/>
            <person name="Sreeshan A."/>
            <person name="Augustine A."/>
        </authorList>
    </citation>
    <scope>NUCLEOTIDE SEQUENCE</scope>
    <source>
        <tissue evidence="1">Leaf</tissue>
    </source>
</reference>
<proteinExistence type="predicted"/>
<dbReference type="AlphaFoldDB" id="A0A2P2PA40"/>
<name>A0A2P2PA40_RHIMU</name>
<protein>
    <submittedName>
        <fullName evidence="1">Uncharacterized protein</fullName>
    </submittedName>
</protein>
<dbReference type="EMBL" id="GGEC01071009">
    <property type="protein sequence ID" value="MBX51493.1"/>
    <property type="molecule type" value="Transcribed_RNA"/>
</dbReference>